<evidence type="ECO:0000259" key="14">
    <source>
        <dbReference type="PROSITE" id="PS50851"/>
    </source>
</evidence>
<dbReference type="Pfam" id="PF01584">
    <property type="entry name" value="CheW"/>
    <property type="match status" value="1"/>
</dbReference>
<evidence type="ECO:0000256" key="8">
    <source>
        <dbReference type="ARBA" id="ARBA00022777"/>
    </source>
</evidence>
<evidence type="ECO:0000256" key="2">
    <source>
        <dbReference type="ARBA" id="ARBA00012438"/>
    </source>
</evidence>
<protein>
    <recommendedName>
        <fullName evidence="3">Chemotaxis protein CheA</fullName>
        <ecNumber evidence="2">2.7.13.3</ecNumber>
    </recommendedName>
</protein>
<reference evidence="16 17" key="1">
    <citation type="submission" date="2016-01" db="EMBL/GenBank/DDBJ databases">
        <title>Complete Genome Sequence of Paenibacillus yonginensis DCY84, a novel Plant Growth-Promoting Bacteria with Elicitation of Induced Systemic Resistance.</title>
        <authorList>
            <person name="Kim Y.J."/>
            <person name="Yang D.C."/>
            <person name="Sukweenadhi J."/>
        </authorList>
    </citation>
    <scope>NUCLEOTIDE SEQUENCE [LARGE SCALE GENOMIC DNA]</scope>
    <source>
        <strain evidence="16 17">DCY84</strain>
    </source>
</reference>
<dbReference type="PROSITE" id="PS50851">
    <property type="entry name" value="CHEW"/>
    <property type="match status" value="1"/>
</dbReference>
<dbReference type="PRINTS" id="PR00344">
    <property type="entry name" value="BCTRLSENSOR"/>
</dbReference>
<dbReference type="Gene3D" id="3.30.70.1110">
    <property type="entry name" value="Histidine kinase CheA-like, P2 response regulator-binding domain"/>
    <property type="match status" value="1"/>
</dbReference>
<dbReference type="InterPro" id="IPR036097">
    <property type="entry name" value="HisK_dim/P_sf"/>
</dbReference>
<feature type="domain" description="HPt" evidence="15">
    <location>
        <begin position="1"/>
        <end position="103"/>
    </location>
</feature>
<dbReference type="KEGG" id="pyg:AWM70_05070"/>
<dbReference type="PANTHER" id="PTHR43395">
    <property type="entry name" value="SENSOR HISTIDINE KINASE CHEA"/>
    <property type="match status" value="1"/>
</dbReference>
<accession>A0A1B1MXZ2</accession>
<evidence type="ECO:0000256" key="3">
    <source>
        <dbReference type="ARBA" id="ARBA00021495"/>
    </source>
</evidence>
<dbReference type="Pfam" id="PF07194">
    <property type="entry name" value="P2"/>
    <property type="match status" value="1"/>
</dbReference>
<dbReference type="Gene3D" id="1.20.120.160">
    <property type="entry name" value="HPT domain"/>
    <property type="match status" value="1"/>
</dbReference>
<dbReference type="CDD" id="cd00731">
    <property type="entry name" value="CheA_reg"/>
    <property type="match status" value="1"/>
</dbReference>
<dbReference type="RefSeq" id="WP_068694626.1">
    <property type="nucleotide sequence ID" value="NZ_CP014167.1"/>
</dbReference>
<dbReference type="InterPro" id="IPR037006">
    <property type="entry name" value="CheA-like_homodim_sf"/>
</dbReference>
<evidence type="ECO:0000256" key="4">
    <source>
        <dbReference type="ARBA" id="ARBA00022500"/>
    </source>
</evidence>
<dbReference type="InterPro" id="IPR003594">
    <property type="entry name" value="HATPase_dom"/>
</dbReference>
<dbReference type="PANTHER" id="PTHR43395:SF1">
    <property type="entry name" value="CHEMOTAXIS PROTEIN CHEA"/>
    <property type="match status" value="1"/>
</dbReference>
<keyword evidence="6" id="KW-0808">Transferase</keyword>
<evidence type="ECO:0000259" key="15">
    <source>
        <dbReference type="PROSITE" id="PS50894"/>
    </source>
</evidence>
<dbReference type="SMART" id="SM00073">
    <property type="entry name" value="HPT"/>
    <property type="match status" value="1"/>
</dbReference>
<dbReference type="FunFam" id="3.30.565.10:FF:000016">
    <property type="entry name" value="Chemotaxis protein CheA, putative"/>
    <property type="match status" value="1"/>
</dbReference>
<dbReference type="SUPFAM" id="SSF50341">
    <property type="entry name" value="CheW-like"/>
    <property type="match status" value="1"/>
</dbReference>
<dbReference type="GO" id="GO:0000155">
    <property type="term" value="F:phosphorelay sensor kinase activity"/>
    <property type="evidence" value="ECO:0007669"/>
    <property type="project" value="InterPro"/>
</dbReference>
<comment type="catalytic activity">
    <reaction evidence="1">
        <text>ATP + protein L-histidine = ADP + protein N-phospho-L-histidine.</text>
        <dbReference type="EC" id="2.7.13.3"/>
    </reaction>
</comment>
<keyword evidence="5 11" id="KW-0597">Phosphoprotein</keyword>
<dbReference type="InterPro" id="IPR037052">
    <property type="entry name" value="CheA-like_P2_sf"/>
</dbReference>
<dbReference type="SUPFAM" id="SSF55052">
    <property type="entry name" value="CheY-binding domain of CheA"/>
    <property type="match status" value="1"/>
</dbReference>
<dbReference type="STRING" id="1462996.AWM70_05070"/>
<feature type="region of interest" description="Disordered" evidence="12">
    <location>
        <begin position="272"/>
        <end position="317"/>
    </location>
</feature>
<dbReference type="GO" id="GO:0006935">
    <property type="term" value="P:chemotaxis"/>
    <property type="evidence" value="ECO:0007669"/>
    <property type="project" value="UniProtKB-KW"/>
</dbReference>
<dbReference type="InterPro" id="IPR004358">
    <property type="entry name" value="Sig_transdc_His_kin-like_C"/>
</dbReference>
<dbReference type="EMBL" id="CP014167">
    <property type="protein sequence ID" value="ANS74019.1"/>
    <property type="molecule type" value="Genomic_DNA"/>
</dbReference>
<evidence type="ECO:0000313" key="16">
    <source>
        <dbReference type="EMBL" id="ANS74019.1"/>
    </source>
</evidence>
<dbReference type="Pfam" id="PF01627">
    <property type="entry name" value="Hpt"/>
    <property type="match status" value="1"/>
</dbReference>
<keyword evidence="4" id="KW-0145">Chemotaxis</keyword>
<evidence type="ECO:0000256" key="11">
    <source>
        <dbReference type="PROSITE-ProRule" id="PRU00110"/>
    </source>
</evidence>
<dbReference type="Pfam" id="PF02895">
    <property type="entry name" value="H-kinase_dim"/>
    <property type="match status" value="1"/>
</dbReference>
<dbReference type="InterPro" id="IPR002545">
    <property type="entry name" value="CheW-lke_dom"/>
</dbReference>
<feature type="compositionally biased region" description="Low complexity" evidence="12">
    <location>
        <begin position="272"/>
        <end position="302"/>
    </location>
</feature>
<dbReference type="InterPro" id="IPR036061">
    <property type="entry name" value="CheW-like_dom_sf"/>
</dbReference>
<dbReference type="CDD" id="cd00088">
    <property type="entry name" value="HPT"/>
    <property type="match status" value="1"/>
</dbReference>
<evidence type="ECO:0000256" key="10">
    <source>
        <dbReference type="ARBA" id="ARBA00023012"/>
    </source>
</evidence>
<dbReference type="InterPro" id="IPR010808">
    <property type="entry name" value="CheA_P2-bd"/>
</dbReference>
<evidence type="ECO:0000256" key="6">
    <source>
        <dbReference type="ARBA" id="ARBA00022679"/>
    </source>
</evidence>
<dbReference type="Gene3D" id="3.30.565.10">
    <property type="entry name" value="Histidine kinase-like ATPase, C-terminal domain"/>
    <property type="match status" value="1"/>
</dbReference>
<evidence type="ECO:0000313" key="17">
    <source>
        <dbReference type="Proteomes" id="UP000092573"/>
    </source>
</evidence>
<feature type="domain" description="Histidine kinase" evidence="13">
    <location>
        <begin position="315"/>
        <end position="565"/>
    </location>
</feature>
<dbReference type="SUPFAM" id="SSF47226">
    <property type="entry name" value="Histidine-containing phosphotransfer domain, HPT domain"/>
    <property type="match status" value="1"/>
</dbReference>
<keyword evidence="9" id="KW-0067">ATP-binding</keyword>
<dbReference type="InterPro" id="IPR005467">
    <property type="entry name" value="His_kinase_dom"/>
</dbReference>
<dbReference type="Pfam" id="PF02518">
    <property type="entry name" value="HATPase_c"/>
    <property type="match status" value="1"/>
</dbReference>
<dbReference type="Gene3D" id="2.30.30.40">
    <property type="entry name" value="SH3 Domains"/>
    <property type="match status" value="1"/>
</dbReference>
<keyword evidence="7" id="KW-0547">Nucleotide-binding</keyword>
<dbReference type="AlphaFoldDB" id="A0A1B1MXZ2"/>
<sequence>MDMNQYLSMFIDESNDHLQSLNENMLELENNPEDISIVQVIFRSAHTLKGMAATMGFEDLASLTHQMENVLDLVRNDKLKMQDFIFDTLFKSLDALQSMVQDIMEGGEGKADVTSIVSNLQAIVRGEKPGEAAAASPAGVSSADSTMKAALELDEFQQSILEQSMGEGHKAHYIEVTIREDCQLKAVRAYMVFDLLERFGEVVKSYPTVQDIEQEKFDKSFSLYYITQKEAADLENMIMNVSEIGSAVVTPLDKESLAQLVSSASSQAAAAVEAPEAPAAPQAAEPAVVSKPAAAPAQSSKEAPARKPAAGGTPAPSRTIRVDIERLDVLMNLFSELLIDRVRLEQLAGEIKRNDLTETVEHMTRVSGDLQNVVLKLRMVPVDTVFNRFPRMVRDLAKSLNKKIDLVITGAETELDRTVIDEIGDPLVHLLRNAVDHGVETIEERVAAGKPDTGTIQLKAFHSGNHVFIEITDDGHGIDRERVAAKAIKNGILTKEQADAMSDDEVALLLFAPGFSTAEKISDISGRGVGLDVVKSKIESLGGTVLVTSTLGQGSKFSVQLPLTLSIIAAMLIKTGDEKYAIPLSSIVETGLIKRSQIREVHGYKMIPYRNSNIPIMSLKQIFDIPGFDEENEEESEIVVIRKGDRVAALTVEEFIGQSEIVIKNLGKYLPAVEGVAGGTILGDGQVALIIDPNAFIK</sequence>
<dbReference type="InterPro" id="IPR036641">
    <property type="entry name" value="HPT_dom_sf"/>
</dbReference>
<dbReference type="SUPFAM" id="SSF55874">
    <property type="entry name" value="ATPase domain of HSP90 chaperone/DNA topoisomerase II/histidine kinase"/>
    <property type="match status" value="1"/>
</dbReference>
<dbReference type="InterPro" id="IPR051315">
    <property type="entry name" value="Bact_Chemotaxis_CheA"/>
</dbReference>
<keyword evidence="10" id="KW-0902">Two-component regulatory system</keyword>
<dbReference type="GO" id="GO:0005524">
    <property type="term" value="F:ATP binding"/>
    <property type="evidence" value="ECO:0007669"/>
    <property type="project" value="UniProtKB-KW"/>
</dbReference>
<dbReference type="SMART" id="SM00387">
    <property type="entry name" value="HATPase_c"/>
    <property type="match status" value="1"/>
</dbReference>
<organism evidence="16 17">
    <name type="scientific">Paenibacillus yonginensis</name>
    <dbReference type="NCBI Taxonomy" id="1462996"/>
    <lineage>
        <taxon>Bacteria</taxon>
        <taxon>Bacillati</taxon>
        <taxon>Bacillota</taxon>
        <taxon>Bacilli</taxon>
        <taxon>Bacillales</taxon>
        <taxon>Paenibacillaceae</taxon>
        <taxon>Paenibacillus</taxon>
    </lineage>
</organism>
<dbReference type="InterPro" id="IPR035891">
    <property type="entry name" value="CheY-binding_CheA"/>
</dbReference>
<evidence type="ECO:0000256" key="1">
    <source>
        <dbReference type="ARBA" id="ARBA00000085"/>
    </source>
</evidence>
<keyword evidence="8" id="KW-0418">Kinase</keyword>
<dbReference type="EC" id="2.7.13.3" evidence="2"/>
<dbReference type="SMART" id="SM01231">
    <property type="entry name" value="H-kinase_dim"/>
    <property type="match status" value="1"/>
</dbReference>
<dbReference type="SUPFAM" id="SSF47384">
    <property type="entry name" value="Homodimeric domain of signal transducing histidine kinase"/>
    <property type="match status" value="1"/>
</dbReference>
<dbReference type="Proteomes" id="UP000092573">
    <property type="component" value="Chromosome"/>
</dbReference>
<evidence type="ECO:0000259" key="13">
    <source>
        <dbReference type="PROSITE" id="PS50109"/>
    </source>
</evidence>
<feature type="domain" description="CheW-like" evidence="14">
    <location>
        <begin position="567"/>
        <end position="698"/>
    </location>
</feature>
<evidence type="ECO:0000256" key="7">
    <source>
        <dbReference type="ARBA" id="ARBA00022741"/>
    </source>
</evidence>
<dbReference type="PROSITE" id="PS50894">
    <property type="entry name" value="HPT"/>
    <property type="match status" value="1"/>
</dbReference>
<dbReference type="InterPro" id="IPR036890">
    <property type="entry name" value="HATPase_C_sf"/>
</dbReference>
<dbReference type="SMART" id="SM00260">
    <property type="entry name" value="CheW"/>
    <property type="match status" value="1"/>
</dbReference>
<dbReference type="PROSITE" id="PS50109">
    <property type="entry name" value="HIS_KIN"/>
    <property type="match status" value="1"/>
</dbReference>
<dbReference type="InterPro" id="IPR004105">
    <property type="entry name" value="CheA-like_dim"/>
</dbReference>
<dbReference type="Gene3D" id="1.10.287.560">
    <property type="entry name" value="Histidine kinase CheA-like, homodimeric domain"/>
    <property type="match status" value="1"/>
</dbReference>
<proteinExistence type="predicted"/>
<dbReference type="InterPro" id="IPR008207">
    <property type="entry name" value="Sig_transdc_His_kin_Hpt_dom"/>
</dbReference>
<dbReference type="OrthoDB" id="9803176at2"/>
<keyword evidence="17" id="KW-1185">Reference proteome</keyword>
<name>A0A1B1MXZ2_9BACL</name>
<evidence type="ECO:0000256" key="5">
    <source>
        <dbReference type="ARBA" id="ARBA00022553"/>
    </source>
</evidence>
<evidence type="ECO:0000256" key="12">
    <source>
        <dbReference type="SAM" id="MobiDB-lite"/>
    </source>
</evidence>
<dbReference type="GO" id="GO:0005737">
    <property type="term" value="C:cytoplasm"/>
    <property type="evidence" value="ECO:0007669"/>
    <property type="project" value="InterPro"/>
</dbReference>
<gene>
    <name evidence="16" type="ORF">AWM70_05070</name>
</gene>
<feature type="modified residue" description="Phosphohistidine" evidence="11">
    <location>
        <position position="46"/>
    </location>
</feature>
<dbReference type="CDD" id="cd16916">
    <property type="entry name" value="HATPase_CheA-like"/>
    <property type="match status" value="1"/>
</dbReference>
<evidence type="ECO:0000256" key="9">
    <source>
        <dbReference type="ARBA" id="ARBA00022840"/>
    </source>
</evidence>